<evidence type="ECO:0000313" key="5">
    <source>
        <dbReference type="Proteomes" id="UP000619788"/>
    </source>
</evidence>
<evidence type="ECO:0000256" key="3">
    <source>
        <dbReference type="ARBA" id="ARBA00023002"/>
    </source>
</evidence>
<organism evidence="4 5">
    <name type="scientific">Planobispora siamensis</name>
    <dbReference type="NCBI Taxonomy" id="936338"/>
    <lineage>
        <taxon>Bacteria</taxon>
        <taxon>Bacillati</taxon>
        <taxon>Actinomycetota</taxon>
        <taxon>Actinomycetes</taxon>
        <taxon>Streptosporangiales</taxon>
        <taxon>Streptosporangiaceae</taxon>
        <taxon>Planobispora</taxon>
    </lineage>
</organism>
<dbReference type="PANTHER" id="PTHR43963:SF6">
    <property type="entry name" value="CHAIN DEHYDROGENASE FAMILY PROTEIN, PUTATIVE (AFU_ORTHOLOGUE AFUA_3G15350)-RELATED"/>
    <property type="match status" value="1"/>
</dbReference>
<dbReference type="InterPro" id="IPR002347">
    <property type="entry name" value="SDR_fam"/>
</dbReference>
<dbReference type="SUPFAM" id="SSF51735">
    <property type="entry name" value="NAD(P)-binding Rossmann-fold domains"/>
    <property type="match status" value="1"/>
</dbReference>
<dbReference type="EMBL" id="BOOJ01000078">
    <property type="protein sequence ID" value="GIH97190.1"/>
    <property type="molecule type" value="Genomic_DNA"/>
</dbReference>
<reference evidence="4 5" key="1">
    <citation type="submission" date="2021-01" db="EMBL/GenBank/DDBJ databases">
        <title>Whole genome shotgun sequence of Planobispora siamensis NBRC 107568.</title>
        <authorList>
            <person name="Komaki H."/>
            <person name="Tamura T."/>
        </authorList>
    </citation>
    <scope>NUCLEOTIDE SEQUENCE [LARGE SCALE GENOMIC DNA]</scope>
    <source>
        <strain evidence="4 5">NBRC 107568</strain>
    </source>
</reference>
<dbReference type="Proteomes" id="UP000619788">
    <property type="component" value="Unassembled WGS sequence"/>
</dbReference>
<dbReference type="Gene3D" id="3.40.50.720">
    <property type="entry name" value="NAD(P)-binding Rossmann-like Domain"/>
    <property type="match status" value="1"/>
</dbReference>
<evidence type="ECO:0000256" key="1">
    <source>
        <dbReference type="ARBA" id="ARBA00006484"/>
    </source>
</evidence>
<comment type="caution">
    <text evidence="4">The sequence shown here is derived from an EMBL/GenBank/DDBJ whole genome shotgun (WGS) entry which is preliminary data.</text>
</comment>
<evidence type="ECO:0000256" key="2">
    <source>
        <dbReference type="ARBA" id="ARBA00022857"/>
    </source>
</evidence>
<evidence type="ECO:0000313" key="4">
    <source>
        <dbReference type="EMBL" id="GIH97190.1"/>
    </source>
</evidence>
<dbReference type="RefSeq" id="WP_204069190.1">
    <property type="nucleotide sequence ID" value="NZ_BOOJ01000078.1"/>
</dbReference>
<keyword evidence="2" id="KW-0521">NADP</keyword>
<dbReference type="Pfam" id="PF00106">
    <property type="entry name" value="adh_short"/>
    <property type="match status" value="1"/>
</dbReference>
<sequence length="276" mass="29441">MSKIALVTGANQGLGFALVEGLARRLGPGDVVYLTGRDAARVAEARERVTGARAEVRTRLLDVRDGGAVNALARELHAGHGGVDVVLSNHYLRTVPGDTPAEVIGPYVDANNLGTTRMLRAFLPVLRPGGRYIVVSSALGRLRQLPPELHPRFDAAGTLEEIDATMLAWRDAVLSGEAAGEGWPEFVNIPSKVGQVAAVRVLARQRRTEDLANGRLLVATCPGMIDTASSRPWFDMTGAQTPQEAAVALLDLALDPDVDPALYGELVQFGKVLSWP</sequence>
<protein>
    <submittedName>
        <fullName evidence="4">Carbonyl reductase</fullName>
    </submittedName>
</protein>
<keyword evidence="5" id="KW-1185">Reference proteome</keyword>
<name>A0A8J3WPR0_9ACTN</name>
<dbReference type="AlphaFoldDB" id="A0A8J3WPR0"/>
<gene>
    <name evidence="4" type="ORF">Psi01_78200</name>
</gene>
<dbReference type="InterPro" id="IPR036291">
    <property type="entry name" value="NAD(P)-bd_dom_sf"/>
</dbReference>
<proteinExistence type="inferred from homology"/>
<keyword evidence="3" id="KW-0560">Oxidoreductase</keyword>
<accession>A0A8J3WPR0</accession>
<dbReference type="PRINTS" id="PR00081">
    <property type="entry name" value="GDHRDH"/>
</dbReference>
<comment type="similarity">
    <text evidence="1">Belongs to the short-chain dehydrogenases/reductases (SDR) family.</text>
</comment>
<dbReference type="PANTHER" id="PTHR43963">
    <property type="entry name" value="CARBONYL REDUCTASE 1-RELATED"/>
    <property type="match status" value="1"/>
</dbReference>
<dbReference type="GO" id="GO:0016491">
    <property type="term" value="F:oxidoreductase activity"/>
    <property type="evidence" value="ECO:0007669"/>
    <property type="project" value="UniProtKB-KW"/>
</dbReference>